<dbReference type="Pfam" id="PF13302">
    <property type="entry name" value="Acetyltransf_3"/>
    <property type="match status" value="1"/>
</dbReference>
<keyword evidence="3" id="KW-1185">Reference proteome</keyword>
<evidence type="ECO:0000313" key="3">
    <source>
        <dbReference type="Proteomes" id="UP000552700"/>
    </source>
</evidence>
<accession>A0A841J431</accession>
<protein>
    <submittedName>
        <fullName evidence="2">RimJ/RimL family protein N-acetyltransferase</fullName>
    </submittedName>
</protein>
<organism evidence="2 3">
    <name type="scientific">Sphingobium subterraneum</name>
    <dbReference type="NCBI Taxonomy" id="627688"/>
    <lineage>
        <taxon>Bacteria</taxon>
        <taxon>Pseudomonadati</taxon>
        <taxon>Pseudomonadota</taxon>
        <taxon>Alphaproteobacteria</taxon>
        <taxon>Sphingomonadales</taxon>
        <taxon>Sphingomonadaceae</taxon>
        <taxon>Sphingobium</taxon>
    </lineage>
</organism>
<comment type="caution">
    <text evidence="2">The sequence shown here is derived from an EMBL/GenBank/DDBJ whole genome shotgun (WGS) entry which is preliminary data.</text>
</comment>
<dbReference type="Proteomes" id="UP000552700">
    <property type="component" value="Unassembled WGS sequence"/>
</dbReference>
<dbReference type="PROSITE" id="PS51186">
    <property type="entry name" value="GNAT"/>
    <property type="match status" value="1"/>
</dbReference>
<feature type="domain" description="N-acetyltransferase" evidence="1">
    <location>
        <begin position="8"/>
        <end position="167"/>
    </location>
</feature>
<dbReference type="Gene3D" id="3.40.630.30">
    <property type="match status" value="1"/>
</dbReference>
<reference evidence="2 3" key="1">
    <citation type="submission" date="2020-08" db="EMBL/GenBank/DDBJ databases">
        <title>Genomic Encyclopedia of Type Strains, Phase IV (KMG-IV): sequencing the most valuable type-strain genomes for metagenomic binning, comparative biology and taxonomic classification.</title>
        <authorList>
            <person name="Goeker M."/>
        </authorList>
    </citation>
    <scope>NUCLEOTIDE SEQUENCE [LARGE SCALE GENOMIC DNA]</scope>
    <source>
        <strain evidence="2 3">DSM 102255</strain>
    </source>
</reference>
<dbReference type="PANTHER" id="PTHR43792">
    <property type="entry name" value="GNAT FAMILY, PUTATIVE (AFU_ORTHOLOGUE AFUA_3G00765)-RELATED-RELATED"/>
    <property type="match status" value="1"/>
</dbReference>
<dbReference type="InterPro" id="IPR000182">
    <property type="entry name" value="GNAT_dom"/>
</dbReference>
<dbReference type="AlphaFoldDB" id="A0A841J431"/>
<evidence type="ECO:0000259" key="1">
    <source>
        <dbReference type="PROSITE" id="PS51186"/>
    </source>
</evidence>
<dbReference type="InterPro" id="IPR016181">
    <property type="entry name" value="Acyl_CoA_acyltransferase"/>
</dbReference>
<dbReference type="RefSeq" id="WP_184080056.1">
    <property type="nucleotide sequence ID" value="NZ_JACIJP010000002.1"/>
</dbReference>
<dbReference type="PANTHER" id="PTHR43792:SF1">
    <property type="entry name" value="N-ACETYLTRANSFERASE DOMAIN-CONTAINING PROTEIN"/>
    <property type="match status" value="1"/>
</dbReference>
<gene>
    <name evidence="2" type="ORF">FHS92_002005</name>
</gene>
<dbReference type="InterPro" id="IPR051531">
    <property type="entry name" value="N-acetyltransferase"/>
</dbReference>
<dbReference type="GO" id="GO:0016747">
    <property type="term" value="F:acyltransferase activity, transferring groups other than amino-acyl groups"/>
    <property type="evidence" value="ECO:0007669"/>
    <property type="project" value="InterPro"/>
</dbReference>
<dbReference type="EMBL" id="JACIJP010000002">
    <property type="protein sequence ID" value="MBB6124276.1"/>
    <property type="molecule type" value="Genomic_DNA"/>
</dbReference>
<dbReference type="SUPFAM" id="SSF55729">
    <property type="entry name" value="Acyl-CoA N-acyltransferases (Nat)"/>
    <property type="match status" value="1"/>
</dbReference>
<sequence length="190" mass="20761">MFARTQRLVLRPGWTEDAEALATALGDHAVRRNLLRVPEPYGVQDARDFLRQPQDPLLPNFLAFARTGGAPRLVGGCGLTRDEQGRPELGYWIARPFWGLGFATEAVQAVMAIARSAGIGTVRASAIVDNRASAKVLHKAGFRDTGRIQPRYSAGRGEDVPCALFEDDAHIPMRDDPALELYLDRAPIAA</sequence>
<name>A0A841J431_9SPHN</name>
<evidence type="ECO:0000313" key="2">
    <source>
        <dbReference type="EMBL" id="MBB6124276.1"/>
    </source>
</evidence>
<keyword evidence="2" id="KW-0808">Transferase</keyword>
<proteinExistence type="predicted"/>